<dbReference type="EMBL" id="CP036279">
    <property type="protein sequence ID" value="QDU63760.1"/>
    <property type="molecule type" value="Genomic_DNA"/>
</dbReference>
<evidence type="ECO:0000256" key="3">
    <source>
        <dbReference type="RuleBase" id="RU000524"/>
    </source>
</evidence>
<dbReference type="AlphaFoldDB" id="A0A518B9U6"/>
<sequence length="166" mass="17958">MANLNKVLLIGRLTRDPELRYTPSGTAVSDLGLAVNNYRKGQDGQRQEETVFVDVTAWGRTAELANQYLAKGRQVFVEGRLKFDQWTSQEGQKRSKLNVVAENLQFLDSRGEGGPPGGGGGGRSHQGSPSYSDHQGDSGGGAPRDDYQQPSNDFDGPSSGDEDIPF</sequence>
<dbReference type="GO" id="GO:0006260">
    <property type="term" value="P:DNA replication"/>
    <property type="evidence" value="ECO:0007669"/>
    <property type="project" value="UniProtKB-UniRule"/>
</dbReference>
<dbReference type="GO" id="GO:0006281">
    <property type="term" value="P:DNA repair"/>
    <property type="evidence" value="ECO:0007669"/>
    <property type="project" value="UniProtKB-UniRule"/>
</dbReference>
<dbReference type="KEGG" id="knv:Pan216_46410"/>
<dbReference type="InterPro" id="IPR000424">
    <property type="entry name" value="Primosome_PriB/ssb"/>
</dbReference>
<dbReference type="SUPFAM" id="SSF50249">
    <property type="entry name" value="Nucleic acid-binding proteins"/>
    <property type="match status" value="1"/>
</dbReference>
<keyword evidence="6" id="KW-1185">Reference proteome</keyword>
<dbReference type="PANTHER" id="PTHR10302">
    <property type="entry name" value="SINGLE-STRANDED DNA-BINDING PROTEIN"/>
    <property type="match status" value="1"/>
</dbReference>
<dbReference type="PROSITE" id="PS50935">
    <property type="entry name" value="SSB"/>
    <property type="match status" value="1"/>
</dbReference>
<name>A0A518B9U6_9BACT</name>
<evidence type="ECO:0000256" key="2">
    <source>
        <dbReference type="HAMAP-Rule" id="MF_00984"/>
    </source>
</evidence>
<dbReference type="NCBIfam" id="TIGR00621">
    <property type="entry name" value="ssb"/>
    <property type="match status" value="1"/>
</dbReference>
<dbReference type="GO" id="GO:0006310">
    <property type="term" value="P:DNA recombination"/>
    <property type="evidence" value="ECO:0007669"/>
    <property type="project" value="UniProtKB-UniRule"/>
</dbReference>
<dbReference type="PANTHER" id="PTHR10302:SF27">
    <property type="entry name" value="SINGLE-STRANDED DNA-BINDING PROTEIN"/>
    <property type="match status" value="1"/>
</dbReference>
<evidence type="ECO:0000256" key="4">
    <source>
        <dbReference type="SAM" id="MobiDB-lite"/>
    </source>
</evidence>
<comment type="function">
    <text evidence="2">Plays an important role in DNA replication, recombination and repair. Binds to ssDNA and to an array of partner proteins to recruit them to their sites of action during DNA metabolism.</text>
</comment>
<dbReference type="Pfam" id="PF00436">
    <property type="entry name" value="SSB"/>
    <property type="match status" value="1"/>
</dbReference>
<dbReference type="RefSeq" id="WP_145261472.1">
    <property type="nucleotide sequence ID" value="NZ_CP036279.1"/>
</dbReference>
<dbReference type="GO" id="GO:0003697">
    <property type="term" value="F:single-stranded DNA binding"/>
    <property type="evidence" value="ECO:0007669"/>
    <property type="project" value="UniProtKB-UniRule"/>
</dbReference>
<evidence type="ECO:0000256" key="1">
    <source>
        <dbReference type="ARBA" id="ARBA00023125"/>
    </source>
</evidence>
<feature type="region of interest" description="Disordered" evidence="4">
    <location>
        <begin position="105"/>
        <end position="166"/>
    </location>
</feature>
<dbReference type="HAMAP" id="MF_00984">
    <property type="entry name" value="SSB"/>
    <property type="match status" value="1"/>
</dbReference>
<keyword evidence="2" id="KW-0227">DNA damage</keyword>
<keyword evidence="2" id="KW-0235">DNA replication</keyword>
<accession>A0A518B9U6</accession>
<feature type="short sequence motif" description="Important for interaction with partner proteins" evidence="2">
    <location>
        <begin position="161"/>
        <end position="166"/>
    </location>
</feature>
<dbReference type="OrthoDB" id="9809878at2"/>
<reference evidence="5 6" key="1">
    <citation type="submission" date="2019-02" db="EMBL/GenBank/DDBJ databases">
        <title>Deep-cultivation of Planctomycetes and their phenomic and genomic characterization uncovers novel biology.</title>
        <authorList>
            <person name="Wiegand S."/>
            <person name="Jogler M."/>
            <person name="Boedeker C."/>
            <person name="Pinto D."/>
            <person name="Vollmers J."/>
            <person name="Rivas-Marin E."/>
            <person name="Kohn T."/>
            <person name="Peeters S.H."/>
            <person name="Heuer A."/>
            <person name="Rast P."/>
            <person name="Oberbeckmann S."/>
            <person name="Bunk B."/>
            <person name="Jeske O."/>
            <person name="Meyerdierks A."/>
            <person name="Storesund J.E."/>
            <person name="Kallscheuer N."/>
            <person name="Luecker S."/>
            <person name="Lage O.M."/>
            <person name="Pohl T."/>
            <person name="Merkel B.J."/>
            <person name="Hornburger P."/>
            <person name="Mueller R.-W."/>
            <person name="Bruemmer F."/>
            <person name="Labrenz M."/>
            <person name="Spormann A.M."/>
            <person name="Op den Camp H."/>
            <person name="Overmann J."/>
            <person name="Amann R."/>
            <person name="Jetten M.S.M."/>
            <person name="Mascher T."/>
            <person name="Medema M.H."/>
            <person name="Devos D.P."/>
            <person name="Kaster A.-K."/>
            <person name="Ovreas L."/>
            <person name="Rohde M."/>
            <person name="Galperin M.Y."/>
            <person name="Jogler C."/>
        </authorList>
    </citation>
    <scope>NUCLEOTIDE SEQUENCE [LARGE SCALE GENOMIC DNA]</scope>
    <source>
        <strain evidence="5 6">Pan216</strain>
    </source>
</reference>
<keyword evidence="1 2" id="KW-0238">DNA-binding</keyword>
<keyword evidence="2" id="KW-0233">DNA recombination</keyword>
<proteinExistence type="inferred from homology"/>
<dbReference type="GO" id="GO:0009295">
    <property type="term" value="C:nucleoid"/>
    <property type="evidence" value="ECO:0007669"/>
    <property type="project" value="TreeGrafter"/>
</dbReference>
<dbReference type="Proteomes" id="UP000317093">
    <property type="component" value="Chromosome"/>
</dbReference>
<evidence type="ECO:0000313" key="6">
    <source>
        <dbReference type="Proteomes" id="UP000317093"/>
    </source>
</evidence>
<dbReference type="InterPro" id="IPR011344">
    <property type="entry name" value="ssDNA-bd"/>
</dbReference>
<dbReference type="Gene3D" id="2.40.50.140">
    <property type="entry name" value="Nucleic acid-binding proteins"/>
    <property type="match status" value="1"/>
</dbReference>
<keyword evidence="2" id="KW-0234">DNA repair</keyword>
<dbReference type="CDD" id="cd04496">
    <property type="entry name" value="SSB_OBF"/>
    <property type="match status" value="1"/>
</dbReference>
<comment type="caution">
    <text evidence="2">Lacks conserved residue(s) required for the propagation of feature annotation.</text>
</comment>
<dbReference type="InterPro" id="IPR012340">
    <property type="entry name" value="NA-bd_OB-fold"/>
</dbReference>
<feature type="compositionally biased region" description="Gly residues" evidence="4">
    <location>
        <begin position="112"/>
        <end position="124"/>
    </location>
</feature>
<comment type="subunit">
    <text evidence="2">Homotetramer.</text>
</comment>
<gene>
    <name evidence="5" type="primary">ssb</name>
    <name evidence="5" type="ORF">Pan216_46410</name>
</gene>
<organism evidence="5 6">
    <name type="scientific">Kolteria novifilia</name>
    <dbReference type="NCBI Taxonomy" id="2527975"/>
    <lineage>
        <taxon>Bacteria</taxon>
        <taxon>Pseudomonadati</taxon>
        <taxon>Planctomycetota</taxon>
        <taxon>Planctomycetia</taxon>
        <taxon>Kolteriales</taxon>
        <taxon>Kolteriaceae</taxon>
        <taxon>Kolteria</taxon>
    </lineage>
</organism>
<protein>
    <recommendedName>
        <fullName evidence="2 3">Single-stranded DNA-binding protein</fullName>
        <shortName evidence="2">SSB</shortName>
    </recommendedName>
</protein>
<evidence type="ECO:0000313" key="5">
    <source>
        <dbReference type="EMBL" id="QDU63760.1"/>
    </source>
</evidence>